<dbReference type="AlphaFoldDB" id="A0A0A9A8A3"/>
<dbReference type="EMBL" id="GBRH01251767">
    <property type="protein sequence ID" value="JAD46128.1"/>
    <property type="molecule type" value="Transcribed_RNA"/>
</dbReference>
<evidence type="ECO:0000313" key="1">
    <source>
        <dbReference type="EMBL" id="JAD46128.1"/>
    </source>
</evidence>
<name>A0A0A9A8A3_ARUDO</name>
<protein>
    <submittedName>
        <fullName evidence="1">Uncharacterized protein</fullName>
    </submittedName>
</protein>
<proteinExistence type="predicted"/>
<organism evidence="1">
    <name type="scientific">Arundo donax</name>
    <name type="common">Giant reed</name>
    <name type="synonym">Donax arundinaceus</name>
    <dbReference type="NCBI Taxonomy" id="35708"/>
    <lineage>
        <taxon>Eukaryota</taxon>
        <taxon>Viridiplantae</taxon>
        <taxon>Streptophyta</taxon>
        <taxon>Embryophyta</taxon>
        <taxon>Tracheophyta</taxon>
        <taxon>Spermatophyta</taxon>
        <taxon>Magnoliopsida</taxon>
        <taxon>Liliopsida</taxon>
        <taxon>Poales</taxon>
        <taxon>Poaceae</taxon>
        <taxon>PACMAD clade</taxon>
        <taxon>Arundinoideae</taxon>
        <taxon>Arundineae</taxon>
        <taxon>Arundo</taxon>
    </lineage>
</organism>
<reference evidence="1" key="2">
    <citation type="journal article" date="2015" name="Data Brief">
        <title>Shoot transcriptome of the giant reed, Arundo donax.</title>
        <authorList>
            <person name="Barrero R.A."/>
            <person name="Guerrero F.D."/>
            <person name="Moolhuijzen P."/>
            <person name="Goolsby J.A."/>
            <person name="Tidwell J."/>
            <person name="Bellgard S.E."/>
            <person name="Bellgard M.I."/>
        </authorList>
    </citation>
    <scope>NUCLEOTIDE SEQUENCE</scope>
    <source>
        <tissue evidence="1">Shoot tissue taken approximately 20 cm above the soil surface</tissue>
    </source>
</reference>
<accession>A0A0A9A8A3</accession>
<reference evidence="1" key="1">
    <citation type="submission" date="2014-09" db="EMBL/GenBank/DDBJ databases">
        <authorList>
            <person name="Magalhaes I.L.F."/>
            <person name="Oliveira U."/>
            <person name="Santos F.R."/>
            <person name="Vidigal T.H.D.A."/>
            <person name="Brescovit A.D."/>
            <person name="Santos A.J."/>
        </authorList>
    </citation>
    <scope>NUCLEOTIDE SEQUENCE</scope>
    <source>
        <tissue evidence="1">Shoot tissue taken approximately 20 cm above the soil surface</tissue>
    </source>
</reference>
<sequence length="74" mass="8755">MECRGILLQIQACRIPQDKQISKHLGIQIYNKNSCYRDYPQQIIGTKWHFQLVHQKDSSCALMMILKSLQYMIN</sequence>